<evidence type="ECO:0000256" key="1">
    <source>
        <dbReference type="ARBA" id="ARBA00001933"/>
    </source>
</evidence>
<name>A0A8D5FRQ9_9BACT</name>
<dbReference type="Pfam" id="PF00291">
    <property type="entry name" value="PALP"/>
    <property type="match status" value="1"/>
</dbReference>
<evidence type="ECO:0000256" key="3">
    <source>
        <dbReference type="ARBA" id="ARBA00023239"/>
    </source>
</evidence>
<sequence length="391" mass="41892">MEFNYRCSVCNATYDIVPEIMVCPDCSAQQRKDQPLNGILEVELHGSIEPGFKISDLLCVESQYFPAIPVGNTPLWKPVNIRKRTGFRNLFIKDDSSNPTSSFKDRASFLVSASACKFGIHDITLASTGNAGSSMAGVGAAAGQNVTLFLPEAAPAAKLVQALQYGAKVYRVSGNYDLAYEMSLEFSRIKGGINRNTAYNPLTIEGKKTVSLELFKQLGKAPDVLFVSVGDGCILAGVYKGFRDLRKMGLISSIPKIIGVQARTSDALSRAFHTGIFENRPTSTVADSICVDVPRNGIHALDLLNRFDGEMMTVSDQEILSAQAALAGSTGLFTEPAGAASYAGFLQRAHGLDPDKTVVILTTGNGLKDSVSAALAVEVPEKTIHSVEEIL</sequence>
<evidence type="ECO:0000313" key="6">
    <source>
        <dbReference type="Proteomes" id="UP000826725"/>
    </source>
</evidence>
<reference evidence="5" key="1">
    <citation type="submission" date="2020-09" db="EMBL/GenBank/DDBJ databases">
        <title>Desulfogranum mesoprofundum gen. nov., sp. nov., a novel mesophilic, sulfate-reducing chemolithoautotroph isolated from a deep-sea hydrothermal vent chimney in the Suiyo Seamount.</title>
        <authorList>
            <person name="Hashimoto Y."/>
            <person name="Nakagawa S."/>
        </authorList>
    </citation>
    <scope>NUCLEOTIDE SEQUENCE</scope>
    <source>
        <strain evidence="5">KT2</strain>
    </source>
</reference>
<evidence type="ECO:0000259" key="4">
    <source>
        <dbReference type="Pfam" id="PF00291"/>
    </source>
</evidence>
<comment type="cofactor">
    <cofactor evidence="1">
        <name>pyridoxal 5'-phosphate</name>
        <dbReference type="ChEBI" id="CHEBI:597326"/>
    </cofactor>
</comment>
<dbReference type="CDD" id="cd00350">
    <property type="entry name" value="rubredoxin_like"/>
    <property type="match status" value="1"/>
</dbReference>
<dbReference type="GO" id="GO:0004794">
    <property type="term" value="F:threonine deaminase activity"/>
    <property type="evidence" value="ECO:0007669"/>
    <property type="project" value="TreeGrafter"/>
</dbReference>
<feature type="domain" description="Tryptophan synthase beta chain-like PALP" evidence="4">
    <location>
        <begin position="70"/>
        <end position="364"/>
    </location>
</feature>
<accession>A0A8D5FRQ9</accession>
<dbReference type="KEGG" id="dbk:DGMP_31680"/>
<keyword evidence="3" id="KW-0456">Lyase</keyword>
<evidence type="ECO:0000313" key="5">
    <source>
        <dbReference type="EMBL" id="BCL62475.1"/>
    </source>
</evidence>
<dbReference type="GO" id="GO:0006565">
    <property type="term" value="P:L-serine catabolic process"/>
    <property type="evidence" value="ECO:0007669"/>
    <property type="project" value="TreeGrafter"/>
</dbReference>
<dbReference type="InterPro" id="IPR001926">
    <property type="entry name" value="TrpB-like_PALP"/>
</dbReference>
<evidence type="ECO:0000256" key="2">
    <source>
        <dbReference type="ARBA" id="ARBA00022898"/>
    </source>
</evidence>
<dbReference type="GO" id="GO:0009097">
    <property type="term" value="P:isoleucine biosynthetic process"/>
    <property type="evidence" value="ECO:0007669"/>
    <property type="project" value="TreeGrafter"/>
</dbReference>
<dbReference type="GO" id="GO:0006567">
    <property type="term" value="P:L-threonine catabolic process"/>
    <property type="evidence" value="ECO:0007669"/>
    <property type="project" value="TreeGrafter"/>
</dbReference>
<dbReference type="PANTHER" id="PTHR48078:SF6">
    <property type="entry name" value="L-THREONINE DEHYDRATASE CATABOLIC TDCB"/>
    <property type="match status" value="1"/>
</dbReference>
<protein>
    <submittedName>
        <fullName evidence="5">Threonine synthase</fullName>
    </submittedName>
</protein>
<dbReference type="EMBL" id="AP024086">
    <property type="protein sequence ID" value="BCL62475.1"/>
    <property type="molecule type" value="Genomic_DNA"/>
</dbReference>
<keyword evidence="2" id="KW-0663">Pyridoxal phosphate</keyword>
<dbReference type="InterPro" id="IPR050147">
    <property type="entry name" value="Ser/Thr_Dehydratase"/>
</dbReference>
<keyword evidence="6" id="KW-1185">Reference proteome</keyword>
<gene>
    <name evidence="5" type="ORF">DGMP_31680</name>
</gene>
<organism evidence="5 6">
    <name type="scientific">Desulfomarina profundi</name>
    <dbReference type="NCBI Taxonomy" id="2772557"/>
    <lineage>
        <taxon>Bacteria</taxon>
        <taxon>Pseudomonadati</taxon>
        <taxon>Thermodesulfobacteriota</taxon>
        <taxon>Desulfobulbia</taxon>
        <taxon>Desulfobulbales</taxon>
        <taxon>Desulfobulbaceae</taxon>
        <taxon>Desulfomarina</taxon>
    </lineage>
</organism>
<dbReference type="RefSeq" id="WP_228854825.1">
    <property type="nucleotide sequence ID" value="NZ_AP024086.1"/>
</dbReference>
<dbReference type="GO" id="GO:0003941">
    <property type="term" value="F:L-serine ammonia-lyase activity"/>
    <property type="evidence" value="ECO:0007669"/>
    <property type="project" value="TreeGrafter"/>
</dbReference>
<dbReference type="Proteomes" id="UP000826725">
    <property type="component" value="Chromosome"/>
</dbReference>
<dbReference type="AlphaFoldDB" id="A0A8D5FRQ9"/>
<proteinExistence type="predicted"/>
<dbReference type="PANTHER" id="PTHR48078">
    <property type="entry name" value="THREONINE DEHYDRATASE, MITOCHONDRIAL-RELATED"/>
    <property type="match status" value="1"/>
</dbReference>